<comment type="caution">
    <text evidence="3">The sequence shown here is derived from an EMBL/GenBank/DDBJ whole genome shotgun (WGS) entry which is preliminary data.</text>
</comment>
<dbReference type="InterPro" id="IPR023631">
    <property type="entry name" value="Amidase_dom"/>
</dbReference>
<evidence type="ECO:0000313" key="4">
    <source>
        <dbReference type="Proteomes" id="UP001174934"/>
    </source>
</evidence>
<dbReference type="Gene3D" id="3.90.1300.10">
    <property type="entry name" value="Amidase signature (AS) domain"/>
    <property type="match status" value="1"/>
</dbReference>
<reference evidence="3" key="1">
    <citation type="submission" date="2023-06" db="EMBL/GenBank/DDBJ databases">
        <title>Genome-scale phylogeny and comparative genomics of the fungal order Sordariales.</title>
        <authorList>
            <consortium name="Lawrence Berkeley National Laboratory"/>
            <person name="Hensen N."/>
            <person name="Bonometti L."/>
            <person name="Westerberg I."/>
            <person name="Brannstrom I.O."/>
            <person name="Guillou S."/>
            <person name="Cros-Aarteil S."/>
            <person name="Calhoun S."/>
            <person name="Haridas S."/>
            <person name="Kuo A."/>
            <person name="Mondo S."/>
            <person name="Pangilinan J."/>
            <person name="Riley R."/>
            <person name="LaButti K."/>
            <person name="Andreopoulos B."/>
            <person name="Lipzen A."/>
            <person name="Chen C."/>
            <person name="Yanf M."/>
            <person name="Daum C."/>
            <person name="Ng V."/>
            <person name="Clum A."/>
            <person name="Steindorff A."/>
            <person name="Ohm R."/>
            <person name="Martin F."/>
            <person name="Silar P."/>
            <person name="Natvig D."/>
            <person name="Lalanne C."/>
            <person name="Gautier V."/>
            <person name="Ament-velasquez S.L."/>
            <person name="Kruys A."/>
            <person name="Hutchinson M.I."/>
            <person name="Powell A.J."/>
            <person name="Barry K."/>
            <person name="Miller A.N."/>
            <person name="Grigoriev I.V."/>
            <person name="Debuchy R."/>
            <person name="Gladieux P."/>
            <person name="Thoren M.H."/>
            <person name="Johannesson H."/>
        </authorList>
    </citation>
    <scope>NUCLEOTIDE SEQUENCE</scope>
    <source>
        <strain evidence="3">SMH3391-2</strain>
    </source>
</reference>
<evidence type="ECO:0000256" key="1">
    <source>
        <dbReference type="SAM" id="Phobius"/>
    </source>
</evidence>
<sequence>MHILPRSLFLNLCGGILLMCLFPFLRQTFNFNSTRNMATHTTLPSLLHLTIEEAAEGLRSGLFTTVDLTKAYLKRIDEVTELNAILQLNPDALTVAHELDERARSGNGKSLGPLHGLPILVKDSIATADKLEASAGSFALLGAKPKTESSVIAKLRKAGVLVLGKTNMSEFANFRGLNISPGWSPRGGQTLGAYYPDCTPEGSSSGSAVAAALGLSTAAIGAETWGSITEPAEFNNVVGLKPSRGLVANDGVVPISSDQDVVGTLTRTVKDAAYMLNIMAGRSEQDKGTWSIPFEQIPDYTTFCGGTDLRGVTIGVPRNAFPSDPTSPIMISFEAALKTLATAGATVVDNADFSDAKGFMKYNQEIRGIVRSSANNRDMPAYLETLEHNPNNLRSSGDIKAWIEEHPELEDYPLRDTGKLAWMLKEGINVDSDKYKDMLEKEKYYGGPGGIVGAMEKYQLDLLAVPSSWGIANDLASKMGFPALSVPLGFFPEGTAIKREDMHPNLIRVAPGIPYSMVLISQSFREPDLLRVAHAFEELVGVRANGPAPYKVPRTELKDVVAGMMSFESLDSHSRAILG</sequence>
<gene>
    <name evidence="3" type="ORF">B0T17DRAFT_584593</name>
</gene>
<keyword evidence="4" id="KW-1185">Reference proteome</keyword>
<dbReference type="InterPro" id="IPR036928">
    <property type="entry name" value="AS_sf"/>
</dbReference>
<protein>
    <submittedName>
        <fullName evidence="3">Amidase</fullName>
    </submittedName>
</protein>
<evidence type="ECO:0000259" key="2">
    <source>
        <dbReference type="Pfam" id="PF01425"/>
    </source>
</evidence>
<organism evidence="3 4">
    <name type="scientific">Bombardia bombarda</name>
    <dbReference type="NCBI Taxonomy" id="252184"/>
    <lineage>
        <taxon>Eukaryota</taxon>
        <taxon>Fungi</taxon>
        <taxon>Dikarya</taxon>
        <taxon>Ascomycota</taxon>
        <taxon>Pezizomycotina</taxon>
        <taxon>Sordariomycetes</taxon>
        <taxon>Sordariomycetidae</taxon>
        <taxon>Sordariales</taxon>
        <taxon>Lasiosphaeriaceae</taxon>
        <taxon>Bombardia</taxon>
    </lineage>
</organism>
<feature type="non-terminal residue" evidence="3">
    <location>
        <position position="1"/>
    </location>
</feature>
<keyword evidence="1" id="KW-0812">Transmembrane</keyword>
<accession>A0AA39U3R8</accession>
<keyword evidence="1" id="KW-1133">Transmembrane helix</keyword>
<dbReference type="Pfam" id="PF01425">
    <property type="entry name" value="Amidase"/>
    <property type="match status" value="1"/>
</dbReference>
<feature type="domain" description="Amidase" evidence="2">
    <location>
        <begin position="67"/>
        <end position="530"/>
    </location>
</feature>
<dbReference type="PANTHER" id="PTHR42678:SF34">
    <property type="entry name" value="OS04G0183300 PROTEIN"/>
    <property type="match status" value="1"/>
</dbReference>
<feature type="transmembrane region" description="Helical" evidence="1">
    <location>
        <begin position="7"/>
        <end position="25"/>
    </location>
</feature>
<dbReference type="PANTHER" id="PTHR42678">
    <property type="entry name" value="AMIDASE"/>
    <property type="match status" value="1"/>
</dbReference>
<dbReference type="SUPFAM" id="SSF75304">
    <property type="entry name" value="Amidase signature (AS) enzymes"/>
    <property type="match status" value="1"/>
</dbReference>
<keyword evidence="1" id="KW-0472">Membrane</keyword>
<evidence type="ECO:0000313" key="3">
    <source>
        <dbReference type="EMBL" id="KAK0610365.1"/>
    </source>
</evidence>
<dbReference type="EMBL" id="JAULSR010000010">
    <property type="protein sequence ID" value="KAK0610365.1"/>
    <property type="molecule type" value="Genomic_DNA"/>
</dbReference>
<name>A0AA39U3R8_9PEZI</name>
<proteinExistence type="predicted"/>
<dbReference type="Proteomes" id="UP001174934">
    <property type="component" value="Unassembled WGS sequence"/>
</dbReference>
<dbReference type="AlphaFoldDB" id="A0AA39U3R8"/>